<comment type="caution">
    <text evidence="2">The sequence shown here is derived from an EMBL/GenBank/DDBJ whole genome shotgun (WGS) entry which is preliminary data.</text>
</comment>
<keyword evidence="3" id="KW-1185">Reference proteome</keyword>
<reference evidence="2" key="1">
    <citation type="submission" date="2022-07" db="EMBL/GenBank/DDBJ databases">
        <title>Genome analysis of Parmales, a sister group of diatoms, reveals the evolutionary specialization of diatoms from phago-mixotrophs to photoautotrophs.</title>
        <authorList>
            <person name="Ban H."/>
            <person name="Sato S."/>
            <person name="Yoshikawa S."/>
            <person name="Kazumasa Y."/>
            <person name="Nakamura Y."/>
            <person name="Ichinomiya M."/>
            <person name="Saitoh K."/>
            <person name="Sato N."/>
            <person name="Blanc-Mathieu R."/>
            <person name="Endo H."/>
            <person name="Kuwata A."/>
            <person name="Ogata H."/>
        </authorList>
    </citation>
    <scope>NUCLEOTIDE SEQUENCE</scope>
</reference>
<evidence type="ECO:0000313" key="2">
    <source>
        <dbReference type="EMBL" id="GMI21465.1"/>
    </source>
</evidence>
<organism evidence="2 3">
    <name type="scientific">Triparma retinervis</name>
    <dbReference type="NCBI Taxonomy" id="2557542"/>
    <lineage>
        <taxon>Eukaryota</taxon>
        <taxon>Sar</taxon>
        <taxon>Stramenopiles</taxon>
        <taxon>Ochrophyta</taxon>
        <taxon>Bolidophyceae</taxon>
        <taxon>Parmales</taxon>
        <taxon>Triparmaceae</taxon>
        <taxon>Triparma</taxon>
    </lineage>
</organism>
<feature type="compositionally biased region" description="Basic residues" evidence="1">
    <location>
        <begin position="84"/>
        <end position="93"/>
    </location>
</feature>
<feature type="region of interest" description="Disordered" evidence="1">
    <location>
        <begin position="1"/>
        <end position="140"/>
    </location>
</feature>
<name>A0A9W7FWS9_9STRA</name>
<proteinExistence type="predicted"/>
<accession>A0A9W7FWS9</accession>
<sequence length="140" mass="15230">MSIRMKVQHSAGSELDGSDEDFTLSDGGGEEEDEKESYEAFEAMRARKRKGGDDGGLVDDLEDWGEEDRDEEEEMYPGTEGTNKKKKKKKPKTGPKAGGNPLSISISKKDIAAASETGNQGGTKQDKGRNALFKKLGGWN</sequence>
<dbReference type="AlphaFoldDB" id="A0A9W7FWS9"/>
<gene>
    <name evidence="2" type="ORF">TrRE_jg11983</name>
</gene>
<dbReference type="Proteomes" id="UP001165082">
    <property type="component" value="Unassembled WGS sequence"/>
</dbReference>
<evidence type="ECO:0000256" key="1">
    <source>
        <dbReference type="SAM" id="MobiDB-lite"/>
    </source>
</evidence>
<protein>
    <submittedName>
        <fullName evidence="2">Uncharacterized protein</fullName>
    </submittedName>
</protein>
<evidence type="ECO:0000313" key="3">
    <source>
        <dbReference type="Proteomes" id="UP001165082"/>
    </source>
</evidence>
<dbReference type="EMBL" id="BRXZ01008101">
    <property type="protein sequence ID" value="GMI21465.1"/>
    <property type="molecule type" value="Genomic_DNA"/>
</dbReference>
<feature type="compositionally biased region" description="Acidic residues" evidence="1">
    <location>
        <begin position="16"/>
        <end position="36"/>
    </location>
</feature>
<feature type="compositionally biased region" description="Acidic residues" evidence="1">
    <location>
        <begin position="56"/>
        <end position="75"/>
    </location>
</feature>